<feature type="non-terminal residue" evidence="2">
    <location>
        <position position="61"/>
    </location>
</feature>
<sequence length="61" mass="6855">MATAIPLLMLVAVGLASNGLCESYQYQPTVSDRDTNLTCFPDSWKELEKHYIIMLKSKDTC</sequence>
<dbReference type="Proteomes" id="UP001174909">
    <property type="component" value="Unassembled WGS sequence"/>
</dbReference>
<reference evidence="2" key="1">
    <citation type="submission" date="2023-03" db="EMBL/GenBank/DDBJ databases">
        <authorList>
            <person name="Steffen K."/>
            <person name="Cardenas P."/>
        </authorList>
    </citation>
    <scope>NUCLEOTIDE SEQUENCE</scope>
</reference>
<keyword evidence="1" id="KW-0732">Signal</keyword>
<gene>
    <name evidence="2" type="ORF">GBAR_LOCUS23617</name>
</gene>
<protein>
    <submittedName>
        <fullName evidence="2">Uncharacterized protein</fullName>
    </submittedName>
</protein>
<comment type="caution">
    <text evidence="2">The sequence shown here is derived from an EMBL/GenBank/DDBJ whole genome shotgun (WGS) entry which is preliminary data.</text>
</comment>
<organism evidence="2 3">
    <name type="scientific">Geodia barretti</name>
    <name type="common">Barrett's horny sponge</name>
    <dbReference type="NCBI Taxonomy" id="519541"/>
    <lineage>
        <taxon>Eukaryota</taxon>
        <taxon>Metazoa</taxon>
        <taxon>Porifera</taxon>
        <taxon>Demospongiae</taxon>
        <taxon>Heteroscleromorpha</taxon>
        <taxon>Tetractinellida</taxon>
        <taxon>Astrophorina</taxon>
        <taxon>Geodiidae</taxon>
        <taxon>Geodia</taxon>
    </lineage>
</organism>
<dbReference type="AlphaFoldDB" id="A0AA35T8A0"/>
<evidence type="ECO:0000256" key="1">
    <source>
        <dbReference type="SAM" id="SignalP"/>
    </source>
</evidence>
<feature type="chain" id="PRO_5041333702" evidence="1">
    <location>
        <begin position="17"/>
        <end position="61"/>
    </location>
</feature>
<feature type="signal peptide" evidence="1">
    <location>
        <begin position="1"/>
        <end position="16"/>
    </location>
</feature>
<keyword evidence="3" id="KW-1185">Reference proteome</keyword>
<name>A0AA35T8A0_GEOBA</name>
<evidence type="ECO:0000313" key="2">
    <source>
        <dbReference type="EMBL" id="CAI8042592.1"/>
    </source>
</evidence>
<accession>A0AA35T8A0</accession>
<proteinExistence type="predicted"/>
<evidence type="ECO:0000313" key="3">
    <source>
        <dbReference type="Proteomes" id="UP001174909"/>
    </source>
</evidence>
<dbReference type="EMBL" id="CASHTH010003272">
    <property type="protein sequence ID" value="CAI8042592.1"/>
    <property type="molecule type" value="Genomic_DNA"/>
</dbReference>